<evidence type="ECO:0000256" key="2">
    <source>
        <dbReference type="ARBA" id="ARBA00022473"/>
    </source>
</evidence>
<feature type="repeat" description="ANK" evidence="6">
    <location>
        <begin position="83"/>
        <end position="115"/>
    </location>
</feature>
<feature type="compositionally biased region" description="Low complexity" evidence="8">
    <location>
        <begin position="707"/>
        <end position="719"/>
    </location>
</feature>
<feature type="region of interest" description="Disordered" evidence="8">
    <location>
        <begin position="857"/>
        <end position="881"/>
    </location>
</feature>
<keyword evidence="6" id="KW-0040">ANK repeat</keyword>
<feature type="compositionally biased region" description="Polar residues" evidence="8">
    <location>
        <begin position="972"/>
        <end position="983"/>
    </location>
</feature>
<keyword evidence="7" id="KW-0175">Coiled coil</keyword>
<feature type="compositionally biased region" description="Low complexity" evidence="8">
    <location>
        <begin position="666"/>
        <end position="694"/>
    </location>
</feature>
<dbReference type="CDD" id="cd21930">
    <property type="entry name" value="IPD_PPP1R12"/>
    <property type="match status" value="1"/>
</dbReference>
<evidence type="ECO:0000256" key="7">
    <source>
        <dbReference type="SAM" id="Coils"/>
    </source>
</evidence>
<dbReference type="PANTHER" id="PTHR24179">
    <property type="entry name" value="PROTEIN PHOSPHATASE 1 REGULATORY SUBUNIT 12"/>
    <property type="match status" value="1"/>
</dbReference>
<dbReference type="EMBL" id="CAJNOK010002170">
    <property type="protein sequence ID" value="CAF0847907.1"/>
    <property type="molecule type" value="Genomic_DNA"/>
</dbReference>
<feature type="compositionally biased region" description="Basic and acidic residues" evidence="8">
    <location>
        <begin position="21"/>
        <end position="36"/>
    </location>
</feature>
<keyword evidence="3" id="KW-0677">Repeat</keyword>
<dbReference type="PRINTS" id="PR01415">
    <property type="entry name" value="ANKYRIN"/>
</dbReference>
<feature type="region of interest" description="Disordered" evidence="8">
    <location>
        <begin position="707"/>
        <end position="806"/>
    </location>
</feature>
<feature type="compositionally biased region" description="Polar residues" evidence="8">
    <location>
        <begin position="1075"/>
        <end position="1085"/>
    </location>
</feature>
<feature type="region of interest" description="Disordered" evidence="8">
    <location>
        <begin position="949"/>
        <end position="992"/>
    </location>
</feature>
<keyword evidence="2" id="KW-0217">Developmental protein</keyword>
<name>A0A8S2DAZ8_9BILA</name>
<dbReference type="Gene3D" id="6.10.140.390">
    <property type="match status" value="1"/>
</dbReference>
<feature type="region of interest" description="Disordered" evidence="8">
    <location>
        <begin position="654"/>
        <end position="694"/>
    </location>
</feature>
<feature type="region of interest" description="Disordered" evidence="8">
    <location>
        <begin position="1004"/>
        <end position="1098"/>
    </location>
</feature>
<keyword evidence="4" id="KW-0206">Cytoskeleton</keyword>
<dbReference type="InterPro" id="IPR002110">
    <property type="entry name" value="Ankyrin_rpt"/>
</dbReference>
<feature type="region of interest" description="Disordered" evidence="8">
    <location>
        <begin position="298"/>
        <end position="414"/>
    </location>
</feature>
<dbReference type="EMBL" id="CAJOBA010002170">
    <property type="protein sequence ID" value="CAF3633159.1"/>
    <property type="molecule type" value="Genomic_DNA"/>
</dbReference>
<dbReference type="GO" id="GO:0019208">
    <property type="term" value="F:phosphatase regulator activity"/>
    <property type="evidence" value="ECO:0007669"/>
    <property type="project" value="TreeGrafter"/>
</dbReference>
<dbReference type="InterPro" id="IPR031775">
    <property type="entry name" value="PRKG1_interact"/>
</dbReference>
<dbReference type="Proteomes" id="UP000682733">
    <property type="component" value="Unassembled WGS sequence"/>
</dbReference>
<feature type="compositionally biased region" description="Polar residues" evidence="8">
    <location>
        <begin position="384"/>
        <end position="399"/>
    </location>
</feature>
<evidence type="ECO:0000256" key="6">
    <source>
        <dbReference type="PROSITE-ProRule" id="PRU00023"/>
    </source>
</evidence>
<dbReference type="FunFam" id="1.25.40.20:FF:000007">
    <property type="entry name" value="Phosphatase 1 regulatory subunit 12A"/>
    <property type="match status" value="1"/>
</dbReference>
<dbReference type="GO" id="GO:0004857">
    <property type="term" value="F:enzyme inhibitor activity"/>
    <property type="evidence" value="ECO:0007669"/>
    <property type="project" value="TreeGrafter"/>
</dbReference>
<feature type="coiled-coil region" evidence="7">
    <location>
        <begin position="1098"/>
        <end position="1188"/>
    </location>
</feature>
<dbReference type="PROSITE" id="PS50088">
    <property type="entry name" value="ANK_REPEAT"/>
    <property type="match status" value="4"/>
</dbReference>
<evidence type="ECO:0000256" key="3">
    <source>
        <dbReference type="ARBA" id="ARBA00022737"/>
    </source>
</evidence>
<evidence type="ECO:0000313" key="11">
    <source>
        <dbReference type="EMBL" id="CAF3633159.1"/>
    </source>
</evidence>
<comment type="subcellular location">
    <subcellularLocation>
        <location evidence="1">Cytoplasm</location>
        <location evidence="1">Cytoskeleton</location>
    </subcellularLocation>
</comment>
<dbReference type="Pfam" id="PF12796">
    <property type="entry name" value="Ank_2"/>
    <property type="match status" value="2"/>
</dbReference>
<dbReference type="Gene3D" id="1.25.40.20">
    <property type="entry name" value="Ankyrin repeat-containing domain"/>
    <property type="match status" value="2"/>
</dbReference>
<gene>
    <name evidence="10" type="ORF">OVA965_LOCUS6987</name>
    <name evidence="11" type="ORF">TMI583_LOCUS6983</name>
</gene>
<dbReference type="GO" id="GO:0005737">
    <property type="term" value="C:cytoplasm"/>
    <property type="evidence" value="ECO:0007669"/>
    <property type="project" value="TreeGrafter"/>
</dbReference>
<feature type="compositionally biased region" description="Basic and acidic residues" evidence="8">
    <location>
        <begin position="769"/>
        <end position="782"/>
    </location>
</feature>
<dbReference type="Pfam" id="PF15898">
    <property type="entry name" value="PRKG1_interact"/>
    <property type="match status" value="1"/>
</dbReference>
<dbReference type="PROSITE" id="PS50297">
    <property type="entry name" value="ANK_REP_REGION"/>
    <property type="match status" value="4"/>
</dbReference>
<feature type="compositionally biased region" description="Low complexity" evidence="8">
    <location>
        <begin position="1"/>
        <end position="10"/>
    </location>
</feature>
<feature type="region of interest" description="Disordered" evidence="8">
    <location>
        <begin position="570"/>
        <end position="601"/>
    </location>
</feature>
<feature type="compositionally biased region" description="Polar residues" evidence="8">
    <location>
        <begin position="1030"/>
        <end position="1039"/>
    </location>
</feature>
<comment type="similarity">
    <text evidence="5">Belongs to the NRARP family.</text>
</comment>
<evidence type="ECO:0000313" key="10">
    <source>
        <dbReference type="EMBL" id="CAF0847907.1"/>
    </source>
</evidence>
<evidence type="ECO:0000256" key="4">
    <source>
        <dbReference type="ARBA" id="ARBA00023212"/>
    </source>
</evidence>
<evidence type="ECO:0000256" key="1">
    <source>
        <dbReference type="ARBA" id="ARBA00004245"/>
    </source>
</evidence>
<feature type="compositionally biased region" description="Low complexity" evidence="8">
    <location>
        <begin position="1006"/>
        <end position="1029"/>
    </location>
</feature>
<protein>
    <recommendedName>
        <fullName evidence="9">cGMP-dependent protein kinase interacting domain-containing protein</fullName>
    </recommendedName>
</protein>
<feature type="compositionally biased region" description="Basic residues" evidence="8">
    <location>
        <begin position="749"/>
        <end position="760"/>
    </location>
</feature>
<feature type="compositionally biased region" description="Basic and acidic residues" evidence="8">
    <location>
        <begin position="962"/>
        <end position="971"/>
    </location>
</feature>
<accession>A0A8S2DAZ8</accession>
<sequence>MLGSGSSLSDDASRQMSAVNKRKEQLKRWEESETNRESYTPKISQRVKFQQAYVFLAACSSSDKDEVERLIQRGVDINTSNVDGLTALHQACIDNNQLMVEYLLSRGADINCQDNEGWTSLHAAASCGNIEIVRYLLSHGAIVDICNNEGELAIDVAEGDEIAQFLEEDMKRKGIDEEAARHIEHRMMLKHAQDWLNRSPNFRPEQIIHQRTGATALHVASAKGYLDVLDILLKAGANINATDNDGWTPLHAAAHWDKHDAIKFLIDKNCDLEAKNYAGQTATDVCDGVTHELLKELKQEKKSQQAPPVPATRPPITESKDISPFPDNVFSPWKRKPGATSQRAPLTDVEQKPIQQQSQPSRYGTSKDQILTPTRSEPFDENFEPSTNTAKSTTSSIHSSQKHDQLPAPPQQQLAPQNAVDALANLSPHLTPPQQQPQLVTTEPVLTSPGIKEKLSNLQRSLHDLSNRYLKTNNDESAASPSLSPPVQMATITITTAAPTITTTSTTTTTSTSNRLNVQQKPLTLTNSSVTPTYTERTKRAHEQLVATLSSSAGTSASLPRPAYLATNKYSTTNGSVKTPTTETPTSDIPPSTPTSTSYYQRSCTNPLQSITTSGITSPVTENPRDVQLEKGRSGIIVEQDAIRWGTERSTEAPYIRRRSGAGVESYSSTTATTTPTVSVISSSSSNPPPVLTTSVSVQPAATTLISSTSSTAPSSSSTVQAEQTSFDPFTRRRSNVPPSKDDEAEAQRKHRSAQARRERRSTQSVTVEDIRTAEQQIKNREGLPTSSSPDQQNAAIQQQEQQQPTKLSVLNSTPAVVHTNSINVVGSQIIGSGGSSTTGGEDVLGQNVETHKLQRFIEESKESQRGSRRASGEEEFRLPFDNSVDSSRRFRSRFAAEEQPSPTSIQANDSFNLAQSELVPNRRRHRVNRKPTGKIVWNEETKEVEIRDDTDYVPKTPILDPSHRSDDQKLQDNAQQNTSQSPGVLGSRGLKSRFENSPSIAALVTSSPTTPSSPQSQTQTQTQSSSQSYRNNRSQSQDPSRKPVLSSGNNQQIQNTNETRTNVMNGMASPFSVRKQTLQETSVQPLKENTENAPSDTSAVKRLYEDAKRKIDDLQQKLERMEQEILDRDQMIEKLKTSQYIESSMDKREKRAYERKISELEEELKKMDSLKADNTRLKEENAALIRVISKLSK</sequence>
<evidence type="ECO:0000256" key="8">
    <source>
        <dbReference type="SAM" id="MobiDB-lite"/>
    </source>
</evidence>
<feature type="repeat" description="ANK" evidence="6">
    <location>
        <begin position="212"/>
        <end position="244"/>
    </location>
</feature>
<feature type="compositionally biased region" description="Low complexity" evidence="8">
    <location>
        <begin position="792"/>
        <end position="804"/>
    </location>
</feature>
<feature type="compositionally biased region" description="Polar residues" evidence="8">
    <location>
        <begin position="1047"/>
        <end position="1065"/>
    </location>
</feature>
<dbReference type="InterPro" id="IPR051226">
    <property type="entry name" value="PP1_Regulatory_Subunit"/>
</dbReference>
<proteinExistence type="inferred from homology"/>
<organism evidence="10 12">
    <name type="scientific">Didymodactylos carnosus</name>
    <dbReference type="NCBI Taxonomy" id="1234261"/>
    <lineage>
        <taxon>Eukaryota</taxon>
        <taxon>Metazoa</taxon>
        <taxon>Spiralia</taxon>
        <taxon>Gnathifera</taxon>
        <taxon>Rotifera</taxon>
        <taxon>Eurotatoria</taxon>
        <taxon>Bdelloidea</taxon>
        <taxon>Philodinida</taxon>
        <taxon>Philodinidae</taxon>
        <taxon>Didymodactylos</taxon>
    </lineage>
</organism>
<feature type="compositionally biased region" description="Polar residues" evidence="8">
    <location>
        <begin position="353"/>
        <end position="375"/>
    </location>
</feature>
<dbReference type="Proteomes" id="UP000677228">
    <property type="component" value="Unassembled WGS sequence"/>
</dbReference>
<feature type="domain" description="cGMP-dependent protein kinase interacting" evidence="9">
    <location>
        <begin position="1102"/>
        <end position="1194"/>
    </location>
</feature>
<keyword evidence="4" id="KW-0963">Cytoplasm</keyword>
<dbReference type="AlphaFoldDB" id="A0A8S2DAZ8"/>
<feature type="compositionally biased region" description="Basic and acidic residues" evidence="8">
    <location>
        <begin position="857"/>
        <end position="879"/>
    </location>
</feature>
<evidence type="ECO:0000259" key="9">
    <source>
        <dbReference type="Pfam" id="PF15898"/>
    </source>
</evidence>
<dbReference type="SMART" id="SM00248">
    <property type="entry name" value="ANK"/>
    <property type="match status" value="5"/>
</dbReference>
<evidence type="ECO:0000256" key="5">
    <source>
        <dbReference type="ARBA" id="ARBA00038386"/>
    </source>
</evidence>
<evidence type="ECO:0000313" key="12">
    <source>
        <dbReference type="Proteomes" id="UP000677228"/>
    </source>
</evidence>
<dbReference type="InterPro" id="IPR036770">
    <property type="entry name" value="Ankyrin_rpt-contain_sf"/>
</dbReference>
<reference evidence="10" key="1">
    <citation type="submission" date="2021-02" db="EMBL/GenBank/DDBJ databases">
        <authorList>
            <person name="Nowell W R."/>
        </authorList>
    </citation>
    <scope>NUCLEOTIDE SEQUENCE</scope>
</reference>
<feature type="repeat" description="ANK" evidence="6">
    <location>
        <begin position="116"/>
        <end position="148"/>
    </location>
</feature>
<feature type="region of interest" description="Disordered" evidence="8">
    <location>
        <begin position="1"/>
        <end position="37"/>
    </location>
</feature>
<dbReference type="GO" id="GO:0005856">
    <property type="term" value="C:cytoskeleton"/>
    <property type="evidence" value="ECO:0007669"/>
    <property type="project" value="UniProtKB-SubCell"/>
</dbReference>
<dbReference type="SUPFAM" id="SSF48403">
    <property type="entry name" value="Ankyrin repeat"/>
    <property type="match status" value="1"/>
</dbReference>
<feature type="compositionally biased region" description="Low complexity" evidence="8">
    <location>
        <begin position="579"/>
        <end position="598"/>
    </location>
</feature>
<comment type="caution">
    <text evidence="10">The sequence shown here is derived from an EMBL/GenBank/DDBJ whole genome shotgun (WGS) entry which is preliminary data.</text>
</comment>
<dbReference type="PANTHER" id="PTHR24179:SF21">
    <property type="entry name" value="MYOSIN BINDING SUBUNIT, ISOFORM O"/>
    <property type="match status" value="1"/>
</dbReference>
<feature type="repeat" description="ANK" evidence="6">
    <location>
        <begin position="245"/>
        <end position="277"/>
    </location>
</feature>
<dbReference type="GO" id="GO:0019901">
    <property type="term" value="F:protein kinase binding"/>
    <property type="evidence" value="ECO:0007669"/>
    <property type="project" value="InterPro"/>
</dbReference>